<feature type="transmembrane region" description="Helical" evidence="7">
    <location>
        <begin position="84"/>
        <end position="103"/>
    </location>
</feature>
<keyword evidence="4 7" id="KW-0812">Transmembrane</keyword>
<evidence type="ECO:0000256" key="5">
    <source>
        <dbReference type="ARBA" id="ARBA00022989"/>
    </source>
</evidence>
<protein>
    <submittedName>
        <fullName evidence="8">Membrane protein, putative</fullName>
    </submittedName>
</protein>
<dbReference type="EMBL" id="CP000086">
    <property type="protein sequence ID" value="ABC38662.1"/>
    <property type="molecule type" value="Genomic_DNA"/>
</dbReference>
<dbReference type="InterPro" id="IPR004630">
    <property type="entry name" value="UPF0324_YeiH-like"/>
</dbReference>
<feature type="transmembrane region" description="Helical" evidence="7">
    <location>
        <begin position="337"/>
        <end position="358"/>
    </location>
</feature>
<evidence type="ECO:0000256" key="1">
    <source>
        <dbReference type="ARBA" id="ARBA00004651"/>
    </source>
</evidence>
<dbReference type="NCBIfam" id="TIGR00698">
    <property type="entry name" value="YeiH family putative sulfate export transporter"/>
    <property type="match status" value="1"/>
</dbReference>
<comment type="similarity">
    <text evidence="2">Belongs to the UPF0324 family.</text>
</comment>
<keyword evidence="9" id="KW-1185">Reference proteome</keyword>
<feature type="transmembrane region" description="Helical" evidence="7">
    <location>
        <begin position="295"/>
        <end position="316"/>
    </location>
</feature>
<feature type="transmembrane region" description="Helical" evidence="7">
    <location>
        <begin position="109"/>
        <end position="127"/>
    </location>
</feature>
<dbReference type="Pfam" id="PF03601">
    <property type="entry name" value="Cons_hypoth698"/>
    <property type="match status" value="1"/>
</dbReference>
<keyword evidence="3" id="KW-1003">Cell membrane</keyword>
<feature type="transmembrane region" description="Helical" evidence="7">
    <location>
        <begin position="201"/>
        <end position="219"/>
    </location>
</feature>
<evidence type="ECO:0000256" key="2">
    <source>
        <dbReference type="ARBA" id="ARBA00007977"/>
    </source>
</evidence>
<dbReference type="AlphaFoldDB" id="Q2SW86"/>
<evidence type="ECO:0000256" key="3">
    <source>
        <dbReference type="ARBA" id="ARBA00022475"/>
    </source>
</evidence>
<dbReference type="PANTHER" id="PTHR30106">
    <property type="entry name" value="INNER MEMBRANE PROTEIN YEIH-RELATED"/>
    <property type="match status" value="1"/>
</dbReference>
<dbReference type="Proteomes" id="UP000001930">
    <property type="component" value="Chromosome I"/>
</dbReference>
<name>Q2SW86_BURTA</name>
<keyword evidence="5 7" id="KW-1133">Transmembrane helix</keyword>
<reference evidence="8 9" key="1">
    <citation type="journal article" date="2005" name="BMC Genomics">
        <title>Bacterial genome adaptation to niches: divergence of the potential virulence genes in three Burkholderia species of different survival strategies.</title>
        <authorList>
            <person name="Kim H.S."/>
            <person name="Schell M.A."/>
            <person name="Yu Y."/>
            <person name="Ulrich R.L."/>
            <person name="Sarria S.H."/>
            <person name="Nierman W.C."/>
            <person name="DeShazer D."/>
        </authorList>
    </citation>
    <scope>NUCLEOTIDE SEQUENCE [LARGE SCALE GENOMIC DNA]</scope>
    <source>
        <strain evidence="9">ATCC 700388 / DSM 13276 / CCUG 48851 / CIP 106301 / E264</strain>
    </source>
</reference>
<sequence length="420" mass="44701">MQRERRAADVPMLGDGSESYQLVWGHRSKISDFRIYYATNYDFSYRYIQFRIRPVHPENETNEAMSTLTSPQLSAAAPSMRGRLNGILFVGLFALAVTSVAQLPAVAHLGLSPLIVGIVAGALYGNLLREGMPASWAAGIDFSARKLLRIAVAFFGLRVSLQEIAQVGVPGLTVSALVVTSTLAVGTWAGMKLMKLDRDTALLSAAGSAICGAAAVLAFESTLRSKPHQSAMAVGSVVLFGTLSMFAYPLAYRAGWLHLDATGLGLFFGGTIHEVAQVVGAASDVGPEVTRVATIVKMTRVMLLVPVLLVLGAWLARSARRAAATGHGAPRKLAVPWFALGFLGFVIVNSLQMLPAAAIGTLNALDTFALTMAMTALGIETRMSQIRAAGPRALMTGLILYAWLVFGGYAIVYATQRWLG</sequence>
<organism evidence="8 9">
    <name type="scientific">Burkholderia thailandensis (strain ATCC 700388 / DSM 13276 / CCUG 48851 / CIP 106301 / E264)</name>
    <dbReference type="NCBI Taxonomy" id="271848"/>
    <lineage>
        <taxon>Bacteria</taxon>
        <taxon>Pseudomonadati</taxon>
        <taxon>Pseudomonadota</taxon>
        <taxon>Betaproteobacteria</taxon>
        <taxon>Burkholderiales</taxon>
        <taxon>Burkholderiaceae</taxon>
        <taxon>Burkholderia</taxon>
        <taxon>pseudomallei group</taxon>
    </lineage>
</organism>
<proteinExistence type="inferred from homology"/>
<evidence type="ECO:0000313" key="8">
    <source>
        <dbReference type="EMBL" id="ABC38662.1"/>
    </source>
</evidence>
<gene>
    <name evidence="8" type="ordered locus">BTH_I2292</name>
</gene>
<dbReference type="PANTHER" id="PTHR30106:SF2">
    <property type="entry name" value="UPF0324 INNER MEMBRANE PROTEIN YEIH"/>
    <property type="match status" value="1"/>
</dbReference>
<keyword evidence="6 7" id="KW-0472">Membrane</keyword>
<evidence type="ECO:0000256" key="6">
    <source>
        <dbReference type="ARBA" id="ARBA00023136"/>
    </source>
</evidence>
<feature type="transmembrane region" description="Helical" evidence="7">
    <location>
        <begin position="171"/>
        <end position="189"/>
    </location>
</feature>
<dbReference type="InterPro" id="IPR018383">
    <property type="entry name" value="UPF0324_pro"/>
</dbReference>
<dbReference type="HOGENOM" id="CLU_033541_0_0_4"/>
<evidence type="ECO:0000256" key="4">
    <source>
        <dbReference type="ARBA" id="ARBA00022692"/>
    </source>
</evidence>
<evidence type="ECO:0000313" key="9">
    <source>
        <dbReference type="Proteomes" id="UP000001930"/>
    </source>
</evidence>
<feature type="transmembrane region" description="Helical" evidence="7">
    <location>
        <begin position="231"/>
        <end position="251"/>
    </location>
</feature>
<accession>Q2SW86</accession>
<evidence type="ECO:0000256" key="7">
    <source>
        <dbReference type="SAM" id="Phobius"/>
    </source>
</evidence>
<feature type="transmembrane region" description="Helical" evidence="7">
    <location>
        <begin position="393"/>
        <end position="414"/>
    </location>
</feature>
<dbReference type="GO" id="GO:0005886">
    <property type="term" value="C:plasma membrane"/>
    <property type="evidence" value="ECO:0007669"/>
    <property type="project" value="UniProtKB-SubCell"/>
</dbReference>
<dbReference type="KEGG" id="bte:BTH_I2292"/>
<comment type="subcellular location">
    <subcellularLocation>
        <location evidence="1">Cell membrane</location>
        <topology evidence="1">Multi-pass membrane protein</topology>
    </subcellularLocation>
</comment>